<sequence length="293" mass="32331">MQKLPLQALAAFDAVVRNGGVRAAARALGIAHSAVSRRIDELERAIGKPLLEPRAHPGAPMRLTARGQDLAGVVEASFAQLRAALDVRSRQVASPEVLVSTTDSFAARWLLPRLVDFRQRHPRIAVSVSVRGALVDVQRDPVDVALRMGNGPWPHARPWMDDALVPVVSPVLLRGRLPWPLKRLRELPLLHDQDPNATWGRWRDELGPADLDVQRGQSLPASHLLIEAAAQGLGVALVRRRLAQRELDAGTLVMPFGRYAIPLPQAYWTVVRPTSARRPPVRSFLQWLDQQGA</sequence>
<evidence type="ECO:0000256" key="4">
    <source>
        <dbReference type="ARBA" id="ARBA00023163"/>
    </source>
</evidence>
<dbReference type="PANTHER" id="PTHR30537:SF74">
    <property type="entry name" value="HTH-TYPE TRANSCRIPTIONAL REGULATOR TRPI"/>
    <property type="match status" value="1"/>
</dbReference>
<dbReference type="CDD" id="cd08432">
    <property type="entry name" value="PBP2_GcdR_TrpI_HvrB_AmpR_like"/>
    <property type="match status" value="1"/>
</dbReference>
<dbReference type="InterPro" id="IPR058163">
    <property type="entry name" value="LysR-type_TF_proteobact-type"/>
</dbReference>
<evidence type="ECO:0000256" key="3">
    <source>
        <dbReference type="ARBA" id="ARBA00023125"/>
    </source>
</evidence>
<evidence type="ECO:0000259" key="5">
    <source>
        <dbReference type="PROSITE" id="PS50931"/>
    </source>
</evidence>
<dbReference type="GO" id="GO:0043565">
    <property type="term" value="F:sequence-specific DNA binding"/>
    <property type="evidence" value="ECO:0007669"/>
    <property type="project" value="TreeGrafter"/>
</dbReference>
<name>A0A0R0CNE2_9GAMM</name>
<keyword evidence="3" id="KW-0238">DNA-binding</keyword>
<keyword evidence="4" id="KW-0804">Transcription</keyword>
<dbReference type="SUPFAM" id="SSF53850">
    <property type="entry name" value="Periplasmic binding protein-like II"/>
    <property type="match status" value="1"/>
</dbReference>
<feature type="domain" description="HTH lysR-type" evidence="5">
    <location>
        <begin position="4"/>
        <end position="61"/>
    </location>
</feature>
<dbReference type="Gene3D" id="1.10.10.10">
    <property type="entry name" value="Winged helix-like DNA-binding domain superfamily/Winged helix DNA-binding domain"/>
    <property type="match status" value="1"/>
</dbReference>
<accession>A0A0R0CNE2</accession>
<dbReference type="GO" id="GO:0006351">
    <property type="term" value="P:DNA-templated transcription"/>
    <property type="evidence" value="ECO:0007669"/>
    <property type="project" value="TreeGrafter"/>
</dbReference>
<dbReference type="Pfam" id="PF03466">
    <property type="entry name" value="LysR_substrate"/>
    <property type="match status" value="1"/>
</dbReference>
<dbReference type="InterPro" id="IPR005119">
    <property type="entry name" value="LysR_subst-bd"/>
</dbReference>
<dbReference type="SUPFAM" id="SSF46785">
    <property type="entry name" value="Winged helix' DNA-binding domain"/>
    <property type="match status" value="1"/>
</dbReference>
<evidence type="ECO:0000313" key="6">
    <source>
        <dbReference type="EMBL" id="KRG71533.1"/>
    </source>
</evidence>
<evidence type="ECO:0000313" key="7">
    <source>
        <dbReference type="Proteomes" id="UP000052052"/>
    </source>
</evidence>
<dbReference type="InterPro" id="IPR000847">
    <property type="entry name" value="LysR_HTH_N"/>
</dbReference>
<reference evidence="6 7" key="1">
    <citation type="submission" date="2015-05" db="EMBL/GenBank/DDBJ databases">
        <title>Genome sequencing and analysis of members of genus Stenotrophomonas.</title>
        <authorList>
            <person name="Patil P.P."/>
            <person name="Midha S."/>
            <person name="Patil P.B."/>
        </authorList>
    </citation>
    <scope>NUCLEOTIDE SEQUENCE [LARGE SCALE GENOMIC DNA]</scope>
    <source>
        <strain evidence="6 7">DSM 21858</strain>
    </source>
</reference>
<dbReference type="AlphaFoldDB" id="A0A0R0CNE2"/>
<dbReference type="PATRIC" id="fig|344882.3.peg.1559"/>
<dbReference type="OrthoDB" id="5526340at2"/>
<dbReference type="Proteomes" id="UP000052052">
    <property type="component" value="Unassembled WGS sequence"/>
</dbReference>
<dbReference type="GO" id="GO:0003700">
    <property type="term" value="F:DNA-binding transcription factor activity"/>
    <property type="evidence" value="ECO:0007669"/>
    <property type="project" value="InterPro"/>
</dbReference>
<dbReference type="Gene3D" id="3.40.190.10">
    <property type="entry name" value="Periplasmic binding protein-like II"/>
    <property type="match status" value="2"/>
</dbReference>
<proteinExistence type="inferred from homology"/>
<evidence type="ECO:0000256" key="2">
    <source>
        <dbReference type="ARBA" id="ARBA00023015"/>
    </source>
</evidence>
<comment type="caution">
    <text evidence="6">The sequence shown here is derived from an EMBL/GenBank/DDBJ whole genome shotgun (WGS) entry which is preliminary data.</text>
</comment>
<dbReference type="EMBL" id="LDJL01000002">
    <property type="protein sequence ID" value="KRG71533.1"/>
    <property type="molecule type" value="Genomic_DNA"/>
</dbReference>
<dbReference type="RefSeq" id="WP_057656913.1">
    <property type="nucleotide sequence ID" value="NZ_LDJL01000002.1"/>
</dbReference>
<keyword evidence="2" id="KW-0805">Transcription regulation</keyword>
<evidence type="ECO:0000256" key="1">
    <source>
        <dbReference type="ARBA" id="ARBA00009437"/>
    </source>
</evidence>
<organism evidence="6 7">
    <name type="scientific">Pseudoxanthomonas dokdonensis</name>
    <dbReference type="NCBI Taxonomy" id="344882"/>
    <lineage>
        <taxon>Bacteria</taxon>
        <taxon>Pseudomonadati</taxon>
        <taxon>Pseudomonadota</taxon>
        <taxon>Gammaproteobacteria</taxon>
        <taxon>Lysobacterales</taxon>
        <taxon>Lysobacteraceae</taxon>
        <taxon>Pseudoxanthomonas</taxon>
    </lineage>
</organism>
<protein>
    <recommendedName>
        <fullName evidence="5">HTH lysR-type domain-containing protein</fullName>
    </recommendedName>
</protein>
<dbReference type="InterPro" id="IPR036388">
    <property type="entry name" value="WH-like_DNA-bd_sf"/>
</dbReference>
<dbReference type="PANTHER" id="PTHR30537">
    <property type="entry name" value="HTH-TYPE TRANSCRIPTIONAL REGULATOR"/>
    <property type="match status" value="1"/>
</dbReference>
<dbReference type="InterPro" id="IPR036390">
    <property type="entry name" value="WH_DNA-bd_sf"/>
</dbReference>
<dbReference type="STRING" id="344882.ABB29_01805"/>
<dbReference type="Pfam" id="PF00126">
    <property type="entry name" value="HTH_1"/>
    <property type="match status" value="1"/>
</dbReference>
<comment type="similarity">
    <text evidence="1">Belongs to the LysR transcriptional regulatory family.</text>
</comment>
<gene>
    <name evidence="6" type="ORF">ABB29_01805</name>
</gene>
<keyword evidence="7" id="KW-1185">Reference proteome</keyword>
<dbReference type="PROSITE" id="PS50931">
    <property type="entry name" value="HTH_LYSR"/>
    <property type="match status" value="1"/>
</dbReference>